<dbReference type="GO" id="GO:0008270">
    <property type="term" value="F:zinc ion binding"/>
    <property type="evidence" value="ECO:0007669"/>
    <property type="project" value="UniProtKB-KW"/>
</dbReference>
<dbReference type="AlphaFoldDB" id="A0AA39P169"/>
<keyword evidence="2 4" id="KW-0863">Zinc-finger</keyword>
<keyword evidence="1" id="KW-0479">Metal-binding</keyword>
<evidence type="ECO:0000256" key="1">
    <source>
        <dbReference type="ARBA" id="ARBA00022723"/>
    </source>
</evidence>
<reference evidence="6" key="1">
    <citation type="submission" date="2023-06" db="EMBL/GenBank/DDBJ databases">
        <authorList>
            <consortium name="Lawrence Berkeley National Laboratory"/>
            <person name="Ahrendt S."/>
            <person name="Sahu N."/>
            <person name="Indic B."/>
            <person name="Wong-Bajracharya J."/>
            <person name="Merenyi Z."/>
            <person name="Ke H.-M."/>
            <person name="Monk M."/>
            <person name="Kocsube S."/>
            <person name="Drula E."/>
            <person name="Lipzen A."/>
            <person name="Balint B."/>
            <person name="Henrissat B."/>
            <person name="Andreopoulos B."/>
            <person name="Martin F.M."/>
            <person name="Harder C.B."/>
            <person name="Rigling D."/>
            <person name="Ford K.L."/>
            <person name="Foster G.D."/>
            <person name="Pangilinan J."/>
            <person name="Papanicolaou A."/>
            <person name="Barry K."/>
            <person name="LaButti K."/>
            <person name="Viragh M."/>
            <person name="Koriabine M."/>
            <person name="Yan M."/>
            <person name="Riley R."/>
            <person name="Champramary S."/>
            <person name="Plett K.L."/>
            <person name="Tsai I.J."/>
            <person name="Slot J."/>
            <person name="Sipos G."/>
            <person name="Plett J."/>
            <person name="Nagy L.G."/>
            <person name="Grigoriev I.V."/>
        </authorList>
    </citation>
    <scope>NUCLEOTIDE SEQUENCE</scope>
    <source>
        <strain evidence="6">HWK02</strain>
    </source>
</reference>
<evidence type="ECO:0000259" key="5">
    <source>
        <dbReference type="PROSITE" id="PS50865"/>
    </source>
</evidence>
<dbReference type="Gene3D" id="6.10.140.2220">
    <property type="match status" value="1"/>
</dbReference>
<dbReference type="PROSITE" id="PS50865">
    <property type="entry name" value="ZF_MYND_2"/>
    <property type="match status" value="1"/>
</dbReference>
<comment type="caution">
    <text evidence="6">The sequence shown here is derived from an EMBL/GenBank/DDBJ whole genome shotgun (WGS) entry which is preliminary data.</text>
</comment>
<gene>
    <name evidence="6" type="ORF">EDD18DRAFT_193658</name>
</gene>
<feature type="domain" description="MYND-type" evidence="5">
    <location>
        <begin position="11"/>
        <end position="51"/>
    </location>
</feature>
<name>A0AA39P169_9AGAR</name>
<protein>
    <recommendedName>
        <fullName evidence="5">MYND-type domain-containing protein</fullName>
    </recommendedName>
</protein>
<evidence type="ECO:0000313" key="6">
    <source>
        <dbReference type="EMBL" id="KAK0475667.1"/>
    </source>
</evidence>
<evidence type="ECO:0000256" key="4">
    <source>
        <dbReference type="PROSITE-ProRule" id="PRU00134"/>
    </source>
</evidence>
<proteinExistence type="predicted"/>
<keyword evidence="3" id="KW-0862">Zinc</keyword>
<keyword evidence="7" id="KW-1185">Reference proteome</keyword>
<evidence type="ECO:0000313" key="7">
    <source>
        <dbReference type="Proteomes" id="UP001175228"/>
    </source>
</evidence>
<evidence type="ECO:0000256" key="3">
    <source>
        <dbReference type="ARBA" id="ARBA00022833"/>
    </source>
</evidence>
<dbReference type="Pfam" id="PF01753">
    <property type="entry name" value="zf-MYND"/>
    <property type="match status" value="1"/>
</dbReference>
<dbReference type="SUPFAM" id="SSF144232">
    <property type="entry name" value="HIT/MYND zinc finger-like"/>
    <property type="match status" value="1"/>
</dbReference>
<dbReference type="EMBL" id="JAUEPU010000145">
    <property type="protein sequence ID" value="KAK0475667.1"/>
    <property type="molecule type" value="Genomic_DNA"/>
</dbReference>
<sequence>MQVCDEFRDVCSTCQGLSERKLPYCSRCKSFQYCSRSCQRAHWKAGHKEKCVESDTGILDRKYHAYLGERTILGYKDIVSGKISDYMKKFSITDRTLLAIQVNFRSKSVDFVVEKIMEIAGDISEVKLWSSGDYAGASDTCGMVRVLAPGGIDESHRFLEGWTIGIL</sequence>
<dbReference type="Proteomes" id="UP001175228">
    <property type="component" value="Unassembled WGS sequence"/>
</dbReference>
<evidence type="ECO:0000256" key="2">
    <source>
        <dbReference type="ARBA" id="ARBA00022771"/>
    </source>
</evidence>
<dbReference type="PROSITE" id="PS01360">
    <property type="entry name" value="ZF_MYND_1"/>
    <property type="match status" value="1"/>
</dbReference>
<accession>A0AA39P169</accession>
<dbReference type="InterPro" id="IPR002893">
    <property type="entry name" value="Znf_MYND"/>
</dbReference>
<organism evidence="6 7">
    <name type="scientific">Armillaria luteobubalina</name>
    <dbReference type="NCBI Taxonomy" id="153913"/>
    <lineage>
        <taxon>Eukaryota</taxon>
        <taxon>Fungi</taxon>
        <taxon>Dikarya</taxon>
        <taxon>Basidiomycota</taxon>
        <taxon>Agaricomycotina</taxon>
        <taxon>Agaricomycetes</taxon>
        <taxon>Agaricomycetidae</taxon>
        <taxon>Agaricales</taxon>
        <taxon>Marasmiineae</taxon>
        <taxon>Physalacriaceae</taxon>
        <taxon>Armillaria</taxon>
    </lineage>
</organism>